<sequence length="44" mass="5421">MHNINFNPRLEKNKGVIKSIMQNINFYTKNMFLQFIYKTLDWLN</sequence>
<dbReference type="AlphaFoldDB" id="A0A069AUK2"/>
<gene>
    <name evidence="2" type="ORF">BN1095_330357</name>
    <name evidence="1" type="ORF">BN1097_640067</name>
</gene>
<name>A0A069AUK2_CLODI</name>
<dbReference type="EMBL" id="LK932994">
    <property type="protein sequence ID" value="CDT16853.1"/>
    <property type="molecule type" value="Genomic_DNA"/>
</dbReference>
<proteinExistence type="predicted"/>
<organism evidence="2">
    <name type="scientific">Clostridioides difficile</name>
    <name type="common">Peptoclostridium difficile</name>
    <dbReference type="NCBI Taxonomy" id="1496"/>
    <lineage>
        <taxon>Bacteria</taxon>
        <taxon>Bacillati</taxon>
        <taxon>Bacillota</taxon>
        <taxon>Clostridia</taxon>
        <taxon>Peptostreptococcales</taxon>
        <taxon>Peptostreptococcaceae</taxon>
        <taxon>Clostridioides</taxon>
    </lineage>
</organism>
<evidence type="ECO:0000313" key="2">
    <source>
        <dbReference type="EMBL" id="CDT16853.1"/>
    </source>
</evidence>
<accession>A0A069AUK2</accession>
<protein>
    <submittedName>
        <fullName evidence="2">Uncharacterized protein</fullName>
    </submittedName>
</protein>
<reference evidence="2" key="1">
    <citation type="submission" date="2014-07" db="EMBL/GenBank/DDBJ databases">
        <authorList>
            <person name="Monot Marc"/>
        </authorList>
    </citation>
    <scope>NUCLEOTIDE SEQUENCE</scope>
    <source>
        <strain evidence="2">7032989</strain>
        <strain evidence="1">7032994</strain>
    </source>
</reference>
<dbReference type="EMBL" id="LK932403">
    <property type="protein sequence ID" value="CDS88244.1"/>
    <property type="molecule type" value="Genomic_DNA"/>
</dbReference>
<evidence type="ECO:0000313" key="1">
    <source>
        <dbReference type="EMBL" id="CDS88244.1"/>
    </source>
</evidence>